<protein>
    <submittedName>
        <fullName evidence="2">Protocatechuate 4,5-dioxygenase alpha chain</fullName>
        <ecNumber evidence="2">1.13.11.8</ecNumber>
    </submittedName>
</protein>
<gene>
    <name evidence="2" type="primary">ligA_2</name>
    <name evidence="2" type="ORF">ROJ8625_03695</name>
</gene>
<sequence length="142" mass="15679">MAQDNDDISARIAQDKATARSLEGTYLFDGARSGVNYPLNKMCMSLTSDANRKDFAADEDAYCDRYGVSPETKAMVLARDWIGLIRSGGNIYYVFKLAAIDHVSMQHVGAQQNAMSLDEFRAKLNGFKDADRPQITPETKGS</sequence>
<evidence type="ECO:0000313" key="3">
    <source>
        <dbReference type="Proteomes" id="UP000193570"/>
    </source>
</evidence>
<evidence type="ECO:0000259" key="1">
    <source>
        <dbReference type="Pfam" id="PF07746"/>
    </source>
</evidence>
<keyword evidence="2" id="KW-0223">Dioxygenase</keyword>
<keyword evidence="3" id="KW-1185">Reference proteome</keyword>
<dbReference type="RefSeq" id="WP_085793366.1">
    <property type="nucleotide sequence ID" value="NZ_FWFK01000008.1"/>
</dbReference>
<dbReference type="OrthoDB" id="7864521at2"/>
<dbReference type="AlphaFoldDB" id="A0A1X7A5B7"/>
<dbReference type="InterPro" id="IPR036622">
    <property type="entry name" value="LigA_sf"/>
</dbReference>
<keyword evidence="2" id="KW-0560">Oxidoreductase</keyword>
<proteinExistence type="predicted"/>
<reference evidence="2 3" key="1">
    <citation type="submission" date="2017-03" db="EMBL/GenBank/DDBJ databases">
        <authorList>
            <person name="Afonso C.L."/>
            <person name="Miller P.J."/>
            <person name="Scott M.A."/>
            <person name="Spackman E."/>
            <person name="Goraichik I."/>
            <person name="Dimitrov K.M."/>
            <person name="Suarez D.L."/>
            <person name="Swayne D.E."/>
        </authorList>
    </citation>
    <scope>NUCLEOTIDE SEQUENCE [LARGE SCALE GENOMIC DNA]</scope>
    <source>
        <strain evidence="2 3">CECT 8625</strain>
    </source>
</reference>
<dbReference type="InterPro" id="IPR011986">
    <property type="entry name" value="Xdiol_dOase_LigA"/>
</dbReference>
<dbReference type="Pfam" id="PF07746">
    <property type="entry name" value="LigA"/>
    <property type="match status" value="1"/>
</dbReference>
<dbReference type="EC" id="1.13.11.8" evidence="2"/>
<dbReference type="GO" id="GO:0018579">
    <property type="term" value="F:protocatechuate 4,5-dioxygenase activity"/>
    <property type="evidence" value="ECO:0007669"/>
    <property type="project" value="UniProtKB-EC"/>
</dbReference>
<accession>A0A1X7A5B7</accession>
<dbReference type="SUPFAM" id="SSF48076">
    <property type="entry name" value="LigA subunit of an aromatic-ring-opening dioxygenase LigAB"/>
    <property type="match status" value="1"/>
</dbReference>
<dbReference type="Gene3D" id="1.10.700.10">
    <property type="entry name" value="Dioxygenase LigAB, LigA subunit"/>
    <property type="match status" value="1"/>
</dbReference>
<name>A0A1X7A5B7_9RHOB</name>
<dbReference type="EMBL" id="FWFK01000008">
    <property type="protein sequence ID" value="SLN71010.1"/>
    <property type="molecule type" value="Genomic_DNA"/>
</dbReference>
<organism evidence="2 3">
    <name type="scientific">Roseivivax jejudonensis</name>
    <dbReference type="NCBI Taxonomy" id="1529041"/>
    <lineage>
        <taxon>Bacteria</taxon>
        <taxon>Pseudomonadati</taxon>
        <taxon>Pseudomonadota</taxon>
        <taxon>Alphaproteobacteria</taxon>
        <taxon>Rhodobacterales</taxon>
        <taxon>Roseobacteraceae</taxon>
        <taxon>Roseivivax</taxon>
    </lineage>
</organism>
<evidence type="ECO:0000313" key="2">
    <source>
        <dbReference type="EMBL" id="SLN71010.1"/>
    </source>
</evidence>
<feature type="domain" description="Extradiol ring-cleavage dioxygenase LigAB LigA subunit" evidence="1">
    <location>
        <begin position="39"/>
        <end position="124"/>
    </location>
</feature>
<dbReference type="Proteomes" id="UP000193570">
    <property type="component" value="Unassembled WGS sequence"/>
</dbReference>